<name>A0ABD5UDK1_9EURY</name>
<reference evidence="1 2" key="1">
    <citation type="journal article" date="2019" name="Int. J. Syst. Evol. Microbiol.">
        <title>The Global Catalogue of Microorganisms (GCM) 10K type strain sequencing project: providing services to taxonomists for standard genome sequencing and annotation.</title>
        <authorList>
            <consortium name="The Broad Institute Genomics Platform"/>
            <consortium name="The Broad Institute Genome Sequencing Center for Infectious Disease"/>
            <person name="Wu L."/>
            <person name="Ma J."/>
        </authorList>
    </citation>
    <scope>NUCLEOTIDE SEQUENCE [LARGE SCALE GENOMIC DNA]</scope>
    <source>
        <strain evidence="1 2">PSRA2</strain>
    </source>
</reference>
<comment type="caution">
    <text evidence="1">The sequence shown here is derived from an EMBL/GenBank/DDBJ whole genome shotgun (WGS) entry which is preliminary data.</text>
</comment>
<dbReference type="SUPFAM" id="SSF53098">
    <property type="entry name" value="Ribonuclease H-like"/>
    <property type="match status" value="1"/>
</dbReference>
<accession>A0ABD5UDK1</accession>
<evidence type="ECO:0000313" key="2">
    <source>
        <dbReference type="Proteomes" id="UP001596406"/>
    </source>
</evidence>
<evidence type="ECO:0000313" key="1">
    <source>
        <dbReference type="EMBL" id="MFC6838424.1"/>
    </source>
</evidence>
<dbReference type="Proteomes" id="UP001596406">
    <property type="component" value="Unassembled WGS sequence"/>
</dbReference>
<proteinExistence type="predicted"/>
<dbReference type="InterPro" id="IPR012337">
    <property type="entry name" value="RNaseH-like_sf"/>
</dbReference>
<protein>
    <submittedName>
        <fullName evidence="1">Uncharacterized protein</fullName>
    </submittedName>
</protein>
<dbReference type="RefSeq" id="WP_304450113.1">
    <property type="nucleotide sequence ID" value="NZ_JARRAH010000005.1"/>
</dbReference>
<dbReference type="AlphaFoldDB" id="A0ABD5UDK1"/>
<gene>
    <name evidence="1" type="ORF">ACFQHK_18245</name>
</gene>
<organism evidence="1 2">
    <name type="scientific">Halomarina ordinaria</name>
    <dbReference type="NCBI Taxonomy" id="3033939"/>
    <lineage>
        <taxon>Archaea</taxon>
        <taxon>Methanobacteriati</taxon>
        <taxon>Methanobacteriota</taxon>
        <taxon>Stenosarchaea group</taxon>
        <taxon>Halobacteria</taxon>
        <taxon>Halobacteriales</taxon>
        <taxon>Natronomonadaceae</taxon>
        <taxon>Halomarina</taxon>
    </lineage>
</organism>
<dbReference type="EMBL" id="JBHSXM010000005">
    <property type="protein sequence ID" value="MFC6838424.1"/>
    <property type="molecule type" value="Genomic_DNA"/>
</dbReference>
<keyword evidence="2" id="KW-1185">Reference proteome</keyword>
<sequence>MLRGSGHRSHVAWDIETTGLSWSDQITVSGFWLPDGRARLILNTNGDDVDMHAFDQHLEDVSGGVPVTVITTSDEQGLLQAMHQLVFDYFDRDYNRLIAFNAESWKSGFDLPFTRTSCIAHGVDWMFDGIEFADLWDPLKKRLNTTYSSYGSTSETNSLTGSHAILFDQHHLVDQFLSEWEGPWYRDHEYDPFDDSGSAIGHYQRGDYLPVLQHNLADVHRTWELGELIRVFVSQKDITAKKL</sequence>